<keyword evidence="6" id="KW-1003">Cell membrane</keyword>
<proteinExistence type="inferred from homology"/>
<evidence type="ECO:0000256" key="1">
    <source>
        <dbReference type="ARBA" id="ARBA00004141"/>
    </source>
</evidence>
<evidence type="ECO:0000256" key="4">
    <source>
        <dbReference type="ARBA" id="ARBA00023136"/>
    </source>
</evidence>
<dbReference type="PANTHER" id="PTHR42727">
    <property type="entry name" value="PHOSPHATE TRANSPORT SYSTEM PERMEASE PROTEIN"/>
    <property type="match status" value="1"/>
</dbReference>
<feature type="transmembrane region" description="Helical" evidence="5">
    <location>
        <begin position="295"/>
        <end position="317"/>
    </location>
</feature>
<dbReference type="PROSITE" id="PS50928">
    <property type="entry name" value="ABC_TM1"/>
    <property type="match status" value="1"/>
</dbReference>
<dbReference type="InterPro" id="IPR011864">
    <property type="entry name" value="Phosphate_PstC"/>
</dbReference>
<comment type="similarity">
    <text evidence="6">Belongs to the binding-protein-dependent transport system permease family. CysTW subfamily.</text>
</comment>
<dbReference type="Gene3D" id="1.10.3720.10">
    <property type="entry name" value="MetI-like"/>
    <property type="match status" value="1"/>
</dbReference>
<evidence type="ECO:0000256" key="5">
    <source>
        <dbReference type="RuleBase" id="RU363032"/>
    </source>
</evidence>
<accession>A0A521BKT2</accession>
<keyword evidence="6" id="KW-0592">Phosphate transport</keyword>
<keyword evidence="9" id="KW-1185">Reference proteome</keyword>
<evidence type="ECO:0000259" key="7">
    <source>
        <dbReference type="PROSITE" id="PS50928"/>
    </source>
</evidence>
<comment type="caution">
    <text evidence="6">Lacks conserved residue(s) required for the propagation of feature annotation.</text>
</comment>
<evidence type="ECO:0000256" key="2">
    <source>
        <dbReference type="ARBA" id="ARBA00022692"/>
    </source>
</evidence>
<dbReference type="NCBIfam" id="TIGR02138">
    <property type="entry name" value="phosphate_pstC"/>
    <property type="match status" value="1"/>
</dbReference>
<dbReference type="InterPro" id="IPR035906">
    <property type="entry name" value="MetI-like_sf"/>
</dbReference>
<dbReference type="Proteomes" id="UP000319712">
    <property type="component" value="Unassembled WGS sequence"/>
</dbReference>
<organism evidence="8 9">
    <name type="scientific">Halorubrum cibi</name>
    <dbReference type="NCBI Taxonomy" id="413815"/>
    <lineage>
        <taxon>Archaea</taxon>
        <taxon>Methanobacteriati</taxon>
        <taxon>Methanobacteriota</taxon>
        <taxon>Stenosarchaea group</taxon>
        <taxon>Halobacteria</taxon>
        <taxon>Halobacteriales</taxon>
        <taxon>Haloferacaceae</taxon>
        <taxon>Halorubrum</taxon>
    </lineage>
</organism>
<gene>
    <name evidence="8" type="ORF">SAMN06264867_102323</name>
</gene>
<dbReference type="Pfam" id="PF00528">
    <property type="entry name" value="BPD_transp_1"/>
    <property type="match status" value="1"/>
</dbReference>
<feature type="transmembrane region" description="Helical" evidence="5">
    <location>
        <begin position="81"/>
        <end position="108"/>
    </location>
</feature>
<name>A0A521BKT2_9EURY</name>
<evidence type="ECO:0000256" key="6">
    <source>
        <dbReference type="RuleBase" id="RU363054"/>
    </source>
</evidence>
<keyword evidence="4 5" id="KW-0472">Membrane</keyword>
<keyword evidence="2 5" id="KW-0812">Transmembrane</keyword>
<evidence type="ECO:0000313" key="8">
    <source>
        <dbReference type="EMBL" id="SMO47768.1"/>
    </source>
</evidence>
<feature type="transmembrane region" description="Helical" evidence="5">
    <location>
        <begin position="128"/>
        <end position="148"/>
    </location>
</feature>
<dbReference type="GO" id="GO:0006817">
    <property type="term" value="P:phosphate ion transport"/>
    <property type="evidence" value="ECO:0007669"/>
    <property type="project" value="UniProtKB-KW"/>
</dbReference>
<feature type="domain" description="ABC transmembrane type-1" evidence="7">
    <location>
        <begin position="85"/>
        <end position="313"/>
    </location>
</feature>
<comment type="function">
    <text evidence="6">Part of the binding-protein-dependent transport system for phosphate; probably responsible for the translocation of the substrate across the membrane.</text>
</comment>
<feature type="transmembrane region" description="Helical" evidence="5">
    <location>
        <begin position="160"/>
        <end position="180"/>
    </location>
</feature>
<feature type="transmembrane region" description="Helical" evidence="5">
    <location>
        <begin position="22"/>
        <end position="44"/>
    </location>
</feature>
<keyword evidence="5" id="KW-0813">Transport</keyword>
<comment type="subcellular location">
    <subcellularLocation>
        <location evidence="5">Cell membrane</location>
        <topology evidence="5">Multi-pass membrane protein</topology>
    </subcellularLocation>
    <subcellularLocation>
        <location evidence="1">Membrane</location>
        <topology evidence="1">Multi-pass membrane protein</topology>
    </subcellularLocation>
</comment>
<sequence length="324" mass="34080">MTDSTESPDLQRRSGLRRLKEGTYGGFFAACAAITLLTTVAIFATLLSDAVVFFAEVPIIEFLTSTNWSPNPAGGGQSFGIVPLLIGTIVVTVTAAFIALPTGTLTAIYLSEYASPNARSILKPLLEILAGIPTVVYGYFALVYITPVLKATLFPEMSTFNALSASIMVGIMTIPMVSSISEDAMSAVPDELRQAGYGLGATKFEVSTGIVVPASISGIASSYILAVSRAIGETMIVVVAMGAQARMPAVGETLFGIPYFNPADVLLDSGMTITVAMVQIAGGDLTGGTIPYDSMFALGLALFVVTLVMNVFSDIIAERYREEY</sequence>
<dbReference type="PANTHER" id="PTHR42727:SF1">
    <property type="entry name" value="PHOSPHATE TRANSPORT SYSTEM PERMEASE"/>
    <property type="match status" value="1"/>
</dbReference>
<dbReference type="AlphaFoldDB" id="A0A521BKT2"/>
<dbReference type="RefSeq" id="WP_142985734.1">
    <property type="nucleotide sequence ID" value="NZ_FXTD01000002.1"/>
</dbReference>
<dbReference type="EMBL" id="FXTD01000002">
    <property type="protein sequence ID" value="SMO47768.1"/>
    <property type="molecule type" value="Genomic_DNA"/>
</dbReference>
<dbReference type="SUPFAM" id="SSF161098">
    <property type="entry name" value="MetI-like"/>
    <property type="match status" value="1"/>
</dbReference>
<dbReference type="GO" id="GO:0005315">
    <property type="term" value="F:phosphate transmembrane transporter activity"/>
    <property type="evidence" value="ECO:0007669"/>
    <property type="project" value="InterPro"/>
</dbReference>
<dbReference type="OrthoDB" id="338493at2157"/>
<keyword evidence="3 5" id="KW-1133">Transmembrane helix</keyword>
<dbReference type="CDD" id="cd06261">
    <property type="entry name" value="TM_PBP2"/>
    <property type="match status" value="1"/>
</dbReference>
<dbReference type="GO" id="GO:0005886">
    <property type="term" value="C:plasma membrane"/>
    <property type="evidence" value="ECO:0007669"/>
    <property type="project" value="UniProtKB-SubCell"/>
</dbReference>
<protein>
    <recommendedName>
        <fullName evidence="6">Phosphate transport system permease protein</fullName>
    </recommendedName>
</protein>
<reference evidence="8 9" key="1">
    <citation type="submission" date="2017-05" db="EMBL/GenBank/DDBJ databases">
        <authorList>
            <person name="Varghese N."/>
            <person name="Submissions S."/>
        </authorList>
    </citation>
    <scope>NUCLEOTIDE SEQUENCE [LARGE SCALE GENOMIC DNA]</scope>
    <source>
        <strain evidence="8 9">DSM 19504</strain>
    </source>
</reference>
<evidence type="ECO:0000313" key="9">
    <source>
        <dbReference type="Proteomes" id="UP000319712"/>
    </source>
</evidence>
<dbReference type="InterPro" id="IPR000515">
    <property type="entry name" value="MetI-like"/>
</dbReference>
<evidence type="ECO:0000256" key="3">
    <source>
        <dbReference type="ARBA" id="ARBA00022989"/>
    </source>
</evidence>